<dbReference type="PANTHER" id="PTHR33795">
    <property type="entry name" value="INSERTION ELEMENT IS150 PROTEIN INSJ"/>
    <property type="match status" value="1"/>
</dbReference>
<dbReference type="GO" id="GO:0006313">
    <property type="term" value="P:DNA transposition"/>
    <property type="evidence" value="ECO:0007669"/>
    <property type="project" value="InterPro"/>
</dbReference>
<dbReference type="Proteomes" id="UP000032552">
    <property type="component" value="Unassembled WGS sequence"/>
</dbReference>
<accession>A0A0C9PLH6</accession>
<dbReference type="InterPro" id="IPR036388">
    <property type="entry name" value="WH-like_DNA-bd_sf"/>
</dbReference>
<dbReference type="PANTHER" id="PTHR33795:SF1">
    <property type="entry name" value="INSERTION ELEMENT IS150 PROTEIN INSJ"/>
    <property type="match status" value="1"/>
</dbReference>
<dbReference type="InterPro" id="IPR002514">
    <property type="entry name" value="Transposase_8"/>
</dbReference>
<comment type="similarity">
    <text evidence="1">Belongs to the IS150/IS1296 orfA family.</text>
</comment>
<feature type="domain" description="Insertion element IS150 protein InsJ-like helix-turn-helix" evidence="2">
    <location>
        <begin position="134"/>
        <end position="182"/>
    </location>
</feature>
<organism evidence="3 4">
    <name type="scientific">Lacticaseibacillus paracasei NRIC 0644</name>
    <dbReference type="NCBI Taxonomy" id="1435038"/>
    <lineage>
        <taxon>Bacteria</taxon>
        <taxon>Bacillati</taxon>
        <taxon>Bacillota</taxon>
        <taxon>Bacilli</taxon>
        <taxon>Lactobacillales</taxon>
        <taxon>Lactobacillaceae</taxon>
        <taxon>Lacticaseibacillus</taxon>
    </lineage>
</organism>
<dbReference type="Pfam" id="PF01527">
    <property type="entry name" value="HTH_Tnp_1"/>
    <property type="match status" value="1"/>
</dbReference>
<evidence type="ECO:0000313" key="4">
    <source>
        <dbReference type="Proteomes" id="UP000032552"/>
    </source>
</evidence>
<sequence length="252" mass="29265">MGRKGSRYTLEEKLFYIGLVREGGWAPWAVQREYGVRHNQVRQWLERFEATGVDGLKPRSVHQKYAEEFKLEIVQKYLAGHTSYSVLAREYGIPDNSVIVRWVSLYTSGQPLQTTGRARPMKDGRNTTQIEHIEIAQWTIANDYNYGAAMQQFKISYGQVYAWVKKFKQGGESALEDRRGKAKKDNGQLTEIERLKLENKRLQARLAHVSTEAAVLKNSRNWKEGMPVRRTISDHSTTCTRSEPRRRQVLRY</sequence>
<name>A0A0C9PLH6_LACPA</name>
<dbReference type="Pfam" id="PF13518">
    <property type="entry name" value="HTH_28"/>
    <property type="match status" value="1"/>
</dbReference>
<evidence type="ECO:0000256" key="1">
    <source>
        <dbReference type="ARBA" id="ARBA00038232"/>
    </source>
</evidence>
<dbReference type="GO" id="GO:0004803">
    <property type="term" value="F:transposase activity"/>
    <property type="evidence" value="ECO:0007669"/>
    <property type="project" value="InterPro"/>
</dbReference>
<dbReference type="GO" id="GO:0043565">
    <property type="term" value="F:sequence-specific DNA binding"/>
    <property type="evidence" value="ECO:0007669"/>
    <property type="project" value="InterPro"/>
</dbReference>
<dbReference type="InterPro" id="IPR055247">
    <property type="entry name" value="InsJ-like_HTH"/>
</dbReference>
<dbReference type="SUPFAM" id="SSF48295">
    <property type="entry name" value="TrpR-like"/>
    <property type="match status" value="3"/>
</dbReference>
<comment type="caution">
    <text evidence="3">The sequence shown here is derived from an EMBL/GenBank/DDBJ whole genome shotgun (WGS) entry which is preliminary data.</text>
</comment>
<proteinExistence type="inferred from homology"/>
<dbReference type="InterPro" id="IPR052057">
    <property type="entry name" value="IS150/IS1296_orfA-like"/>
</dbReference>
<protein>
    <submittedName>
        <fullName evidence="3">IS3 family transposase</fullName>
    </submittedName>
</protein>
<dbReference type="Gene3D" id="1.10.10.10">
    <property type="entry name" value="Winged helix-like DNA-binding domain superfamily/Winged helix DNA-binding domain"/>
    <property type="match status" value="2"/>
</dbReference>
<dbReference type="InterPro" id="IPR010921">
    <property type="entry name" value="Trp_repressor/repl_initiator"/>
</dbReference>
<dbReference type="AlphaFoldDB" id="A0A0C9PLH6"/>
<gene>
    <name evidence="3" type="ORF">LC0644_0370</name>
</gene>
<evidence type="ECO:0000313" key="3">
    <source>
        <dbReference type="EMBL" id="GAN35781.1"/>
    </source>
</evidence>
<evidence type="ECO:0000259" key="2">
    <source>
        <dbReference type="Pfam" id="PF13518"/>
    </source>
</evidence>
<reference evidence="4" key="1">
    <citation type="submission" date="2014-05" db="EMBL/GenBank/DDBJ databases">
        <title>Whole genome sequencing of Lactobacillus casei NRIC0644.</title>
        <authorList>
            <person name="Atarashi H."/>
            <person name="Yoshida Y."/>
            <person name="Fujimura S."/>
            <person name="Tanaka N."/>
            <person name="Shiwa Y."/>
            <person name="Yoshikawa H."/>
            <person name="Okada S."/>
            <person name="Nakagawa J."/>
        </authorList>
    </citation>
    <scope>NUCLEOTIDE SEQUENCE [LARGE SCALE GENOMIC DNA]</scope>
    <source>
        <strain evidence="4">NRIC0644</strain>
    </source>
</reference>
<dbReference type="EMBL" id="BAYM01000022">
    <property type="protein sequence ID" value="GAN35781.1"/>
    <property type="molecule type" value="Genomic_DNA"/>
</dbReference>